<feature type="transmembrane region" description="Helical" evidence="7">
    <location>
        <begin position="174"/>
        <end position="193"/>
    </location>
</feature>
<dbReference type="Pfam" id="PF09335">
    <property type="entry name" value="VTT_dom"/>
    <property type="match status" value="1"/>
</dbReference>
<evidence type="ECO:0000256" key="1">
    <source>
        <dbReference type="ARBA" id="ARBA00004651"/>
    </source>
</evidence>
<accession>A0A6N7YSH0</accession>
<feature type="domain" description="VTT" evidence="8">
    <location>
        <begin position="32"/>
        <end position="161"/>
    </location>
</feature>
<keyword evidence="5 7" id="KW-1133">Transmembrane helix</keyword>
<evidence type="ECO:0000313" key="10">
    <source>
        <dbReference type="Proteomes" id="UP000440096"/>
    </source>
</evidence>
<dbReference type="EMBL" id="WMBA01000028">
    <property type="protein sequence ID" value="MTD55987.1"/>
    <property type="molecule type" value="Genomic_DNA"/>
</dbReference>
<evidence type="ECO:0000256" key="4">
    <source>
        <dbReference type="ARBA" id="ARBA00022692"/>
    </source>
</evidence>
<reference evidence="9 10" key="1">
    <citation type="submission" date="2019-11" db="EMBL/GenBank/DDBJ databases">
        <title>Draft genome of Amycolatopsis RM579.</title>
        <authorList>
            <person name="Duangmal K."/>
            <person name="Mingma R."/>
        </authorList>
    </citation>
    <scope>NUCLEOTIDE SEQUENCE [LARGE SCALE GENOMIC DNA]</scope>
    <source>
        <strain evidence="9 10">RM579</strain>
    </source>
</reference>
<comment type="caution">
    <text evidence="9">The sequence shown here is derived from an EMBL/GenBank/DDBJ whole genome shotgun (WGS) entry which is preliminary data.</text>
</comment>
<proteinExistence type="inferred from homology"/>
<keyword evidence="6 7" id="KW-0472">Membrane</keyword>
<evidence type="ECO:0000259" key="8">
    <source>
        <dbReference type="Pfam" id="PF09335"/>
    </source>
</evidence>
<dbReference type="GO" id="GO:0005886">
    <property type="term" value="C:plasma membrane"/>
    <property type="evidence" value="ECO:0007669"/>
    <property type="project" value="UniProtKB-SubCell"/>
</dbReference>
<feature type="transmembrane region" description="Helical" evidence="7">
    <location>
        <begin position="12"/>
        <end position="34"/>
    </location>
</feature>
<protein>
    <submittedName>
        <fullName evidence="9">DedA family protein</fullName>
    </submittedName>
</protein>
<dbReference type="InterPro" id="IPR051311">
    <property type="entry name" value="DedA_domain"/>
</dbReference>
<gene>
    <name evidence="9" type="ORF">GKO32_18670</name>
</gene>
<evidence type="ECO:0000256" key="7">
    <source>
        <dbReference type="SAM" id="Phobius"/>
    </source>
</evidence>
<comment type="similarity">
    <text evidence="2">Belongs to the DedA family.</text>
</comment>
<keyword evidence="4 7" id="KW-0812">Transmembrane</keyword>
<comment type="subcellular location">
    <subcellularLocation>
        <location evidence="1">Cell membrane</location>
        <topology evidence="1">Multi-pass membrane protein</topology>
    </subcellularLocation>
</comment>
<keyword evidence="3" id="KW-1003">Cell membrane</keyword>
<dbReference type="PANTHER" id="PTHR42709">
    <property type="entry name" value="ALKALINE PHOSPHATASE LIKE PROTEIN"/>
    <property type="match status" value="1"/>
</dbReference>
<name>A0A6N7YSH0_9PSEU</name>
<dbReference type="PANTHER" id="PTHR42709:SF6">
    <property type="entry name" value="UNDECAPRENYL PHOSPHATE TRANSPORTER A"/>
    <property type="match status" value="1"/>
</dbReference>
<evidence type="ECO:0000256" key="2">
    <source>
        <dbReference type="ARBA" id="ARBA00010792"/>
    </source>
</evidence>
<dbReference type="RefSeq" id="WP_312868099.1">
    <property type="nucleotide sequence ID" value="NZ_WMBA01000028.1"/>
</dbReference>
<evidence type="ECO:0000256" key="3">
    <source>
        <dbReference type="ARBA" id="ARBA00022475"/>
    </source>
</evidence>
<feature type="transmembrane region" description="Helical" evidence="7">
    <location>
        <begin position="54"/>
        <end position="74"/>
    </location>
</feature>
<dbReference type="Proteomes" id="UP000440096">
    <property type="component" value="Unassembled WGS sequence"/>
</dbReference>
<sequence>MHIDQWLETIPPLLVYITVGAVIGFESLGIPLPGEIVLVSAALLASTHAGLNPWVVGIVGSAGAIIGDSIGYLIGRKGGRRLFDWAGRKFPKHFGPEHVRNAERIFARRGVWAVFFGRFVALLRILCGPLAGSLHMNYGKFLAANALGGIAWAGGTTALVYSLGVVAEKWLSRFSWVALAVAVVAGVIISLVLKKRMGRKHHDEETASSSSEAAPVER</sequence>
<organism evidence="9 10">
    <name type="scientific">Amycolatopsis pithecellobii</name>
    <dbReference type="NCBI Taxonomy" id="664692"/>
    <lineage>
        <taxon>Bacteria</taxon>
        <taxon>Bacillati</taxon>
        <taxon>Actinomycetota</taxon>
        <taxon>Actinomycetes</taxon>
        <taxon>Pseudonocardiales</taxon>
        <taxon>Pseudonocardiaceae</taxon>
        <taxon>Amycolatopsis</taxon>
    </lineage>
</organism>
<feature type="transmembrane region" description="Helical" evidence="7">
    <location>
        <begin position="110"/>
        <end position="131"/>
    </location>
</feature>
<evidence type="ECO:0000256" key="6">
    <source>
        <dbReference type="ARBA" id="ARBA00023136"/>
    </source>
</evidence>
<dbReference type="InterPro" id="IPR032816">
    <property type="entry name" value="VTT_dom"/>
</dbReference>
<dbReference type="AlphaFoldDB" id="A0A6N7YSH0"/>
<keyword evidence="10" id="KW-1185">Reference proteome</keyword>
<evidence type="ECO:0000313" key="9">
    <source>
        <dbReference type="EMBL" id="MTD55987.1"/>
    </source>
</evidence>
<evidence type="ECO:0000256" key="5">
    <source>
        <dbReference type="ARBA" id="ARBA00022989"/>
    </source>
</evidence>